<dbReference type="Ensembl" id="ENSMMUT00000091198.1">
    <property type="protein sequence ID" value="ENSMMUP00000071695.1"/>
    <property type="gene ID" value="ENSMMUG00000051326.1"/>
</dbReference>
<dbReference type="Pfam" id="PF04103">
    <property type="entry name" value="CD20"/>
    <property type="match status" value="1"/>
</dbReference>
<sequence length="162" mass="17995">MPSSHIVLKEEIRMLGAAQIIIGLIHCALGKIWIYLCLDQSASFSASYLPIALISGFPLLSFLIYVISGSFAIAAERKPSPRLLMYALWMNFSSLGLSAIGLLLTACEITLFLLQDEIIQWPHKSGIMLSMYLWIFSTLELVFANTVTGWIKKANNHGNNTM</sequence>
<evidence type="ECO:0000313" key="8">
    <source>
        <dbReference type="Proteomes" id="UP000006718"/>
    </source>
</evidence>
<comment type="subcellular location">
    <subcellularLocation>
        <location evidence="1">Membrane</location>
        <topology evidence="1">Multi-pass membrane protein</topology>
    </subcellularLocation>
</comment>
<reference evidence="7" key="4">
    <citation type="submission" date="2025-09" db="UniProtKB">
        <authorList>
            <consortium name="Ensembl"/>
        </authorList>
    </citation>
    <scope>IDENTIFICATION</scope>
    <source>
        <strain evidence="7">17573</strain>
    </source>
</reference>
<dbReference type="InterPro" id="IPR007237">
    <property type="entry name" value="CD20-like"/>
</dbReference>
<feature type="transmembrane region" description="Helical" evidence="6">
    <location>
        <begin position="86"/>
        <end position="114"/>
    </location>
</feature>
<dbReference type="GO" id="GO:0007166">
    <property type="term" value="P:cell surface receptor signaling pathway"/>
    <property type="evidence" value="ECO:0000318"/>
    <property type="project" value="GO_Central"/>
</dbReference>
<keyword evidence="5 6" id="KW-0472">Membrane</keyword>
<keyword evidence="4 6" id="KW-1133">Transmembrane helix</keyword>
<keyword evidence="3 6" id="KW-0812">Transmembrane</keyword>
<dbReference type="SMR" id="A0A5F8A2V9"/>
<evidence type="ECO:0000256" key="6">
    <source>
        <dbReference type="SAM" id="Phobius"/>
    </source>
</evidence>
<evidence type="ECO:0000256" key="2">
    <source>
        <dbReference type="ARBA" id="ARBA00009565"/>
    </source>
</evidence>
<dbReference type="OMA" id="WPHKSGI"/>
<dbReference type="InterPro" id="IPR030417">
    <property type="entry name" value="MS4A"/>
</dbReference>
<dbReference type="Proteomes" id="UP000006718">
    <property type="component" value="Chromosome 14"/>
</dbReference>
<feature type="transmembrane region" description="Helical" evidence="6">
    <location>
        <begin position="126"/>
        <end position="144"/>
    </location>
</feature>
<dbReference type="InParanoid" id="A0A5F8A2V9"/>
<organism evidence="7 8">
    <name type="scientific">Macaca mulatta</name>
    <name type="common">Rhesus macaque</name>
    <dbReference type="NCBI Taxonomy" id="9544"/>
    <lineage>
        <taxon>Eukaryota</taxon>
        <taxon>Metazoa</taxon>
        <taxon>Chordata</taxon>
        <taxon>Craniata</taxon>
        <taxon>Vertebrata</taxon>
        <taxon>Euteleostomi</taxon>
        <taxon>Mammalia</taxon>
        <taxon>Eutheria</taxon>
        <taxon>Euarchontoglires</taxon>
        <taxon>Primates</taxon>
        <taxon>Haplorrhini</taxon>
        <taxon>Catarrhini</taxon>
        <taxon>Cercopithecidae</taxon>
        <taxon>Cercopithecinae</taxon>
        <taxon>Macaca</taxon>
    </lineage>
</organism>
<evidence type="ECO:0000256" key="5">
    <source>
        <dbReference type="ARBA" id="ARBA00023136"/>
    </source>
</evidence>
<evidence type="ECO:0000256" key="1">
    <source>
        <dbReference type="ARBA" id="ARBA00004141"/>
    </source>
</evidence>
<proteinExistence type="inferred from homology"/>
<protein>
    <submittedName>
        <fullName evidence="7">Uncharacterized protein</fullName>
    </submittedName>
</protein>
<name>A0A5F8A2V9_MACMU</name>
<dbReference type="PANTHER" id="PTHR23320:SF152">
    <property type="match status" value="1"/>
</dbReference>
<dbReference type="PANTHER" id="PTHR23320">
    <property type="entry name" value="MEMBRANE-SPANNING 4-DOMAINS SUBFAMILY A MS4A -RELATED"/>
    <property type="match status" value="1"/>
</dbReference>
<reference evidence="8" key="1">
    <citation type="journal article" date="2007" name="Science">
        <title>Evolutionary and biomedical insights from the rhesus macaque genome.</title>
        <authorList>
            <person name="Gibbs R.A."/>
            <person name="Rogers J."/>
            <person name="Katze M.G."/>
            <person name="Bumgarner R."/>
            <person name="Weinstock G.M."/>
            <person name="Mardis E.R."/>
            <person name="Remington K.A."/>
            <person name="Strausberg R.L."/>
            <person name="Venter J.C."/>
            <person name="Wilson R.K."/>
            <person name="Batzer M.A."/>
            <person name="Bustamante C.D."/>
            <person name="Eichler E.E."/>
            <person name="Hahn M.W."/>
            <person name="Hardison R.C."/>
            <person name="Makova K.D."/>
            <person name="Miller W."/>
            <person name="Milosavljevic A."/>
            <person name="Palermo R.E."/>
            <person name="Siepel A."/>
            <person name="Sikela J.M."/>
            <person name="Attaway T."/>
            <person name="Bell S."/>
            <person name="Bernard K.E."/>
            <person name="Buhay C.J."/>
            <person name="Chandrabose M.N."/>
            <person name="Dao M."/>
            <person name="Davis C."/>
            <person name="Delehaunty K.D."/>
            <person name="Ding Y."/>
            <person name="Dinh H.H."/>
            <person name="Dugan-Rocha S."/>
            <person name="Fulton L.A."/>
            <person name="Gabisi R.A."/>
            <person name="Garner T.T."/>
            <person name="Godfrey J."/>
            <person name="Hawes A.C."/>
            <person name="Hernandez J."/>
            <person name="Hines S."/>
            <person name="Holder M."/>
            <person name="Hume J."/>
            <person name="Jhangiani S.N."/>
            <person name="Joshi V."/>
            <person name="Khan Z.M."/>
            <person name="Kirkness E.F."/>
            <person name="Cree A."/>
            <person name="Fowler R.G."/>
            <person name="Lee S."/>
            <person name="Lewis L.R."/>
            <person name="Li Z."/>
            <person name="Liu Y.-S."/>
            <person name="Moore S.M."/>
            <person name="Muzny D."/>
            <person name="Nazareth L.V."/>
            <person name="Ngo D.N."/>
            <person name="Okwuonu G.O."/>
            <person name="Pai G."/>
            <person name="Parker D."/>
            <person name="Paul H.A."/>
            <person name="Pfannkoch C."/>
            <person name="Pohl C.S."/>
            <person name="Rogers Y.-H.C."/>
            <person name="Ruiz S.J."/>
            <person name="Sabo A."/>
            <person name="Santibanez J."/>
            <person name="Schneider B.W."/>
            <person name="Smith S.M."/>
            <person name="Sodergren E."/>
            <person name="Svatek A.F."/>
            <person name="Utterback T.R."/>
            <person name="Vattathil S."/>
            <person name="Warren W."/>
            <person name="White C.S."/>
            <person name="Chinwalla A.T."/>
            <person name="Feng Y."/>
            <person name="Halpern A.L."/>
            <person name="Hillier L.W."/>
            <person name="Huang X."/>
            <person name="Minx P."/>
            <person name="Nelson J.O."/>
            <person name="Pepin K.H."/>
            <person name="Qin X."/>
            <person name="Sutton G.G."/>
            <person name="Venter E."/>
            <person name="Walenz B.P."/>
            <person name="Wallis J.W."/>
            <person name="Worley K.C."/>
            <person name="Yang S.-P."/>
            <person name="Jones S.M."/>
            <person name="Marra M.A."/>
            <person name="Rocchi M."/>
            <person name="Schein J.E."/>
            <person name="Baertsch R."/>
            <person name="Clarke L."/>
            <person name="Csuros M."/>
            <person name="Glasscock J."/>
            <person name="Harris R.A."/>
            <person name="Havlak P."/>
            <person name="Jackson A.R."/>
            <person name="Jiang H."/>
            <person name="Liu Y."/>
            <person name="Messina D.N."/>
            <person name="Shen Y."/>
            <person name="Song H.X.-Z."/>
            <person name="Wylie T."/>
            <person name="Zhang L."/>
            <person name="Birney E."/>
            <person name="Han K."/>
            <person name="Konkel M.K."/>
            <person name="Lee J."/>
            <person name="Smit A.F.A."/>
            <person name="Ullmer B."/>
            <person name="Wang H."/>
            <person name="Xing J."/>
            <person name="Burhans R."/>
            <person name="Cheng Z."/>
            <person name="Karro J.E."/>
            <person name="Ma J."/>
            <person name="Raney B."/>
            <person name="She X."/>
            <person name="Cox M.J."/>
            <person name="Demuth J.P."/>
            <person name="Dumas L.J."/>
            <person name="Han S.-G."/>
            <person name="Hopkins J."/>
            <person name="Karimpour-Fard A."/>
            <person name="Kim Y.H."/>
            <person name="Pollack J.R."/>
            <person name="Vinar T."/>
            <person name="Addo-Quaye C."/>
            <person name="Degenhardt J."/>
            <person name="Denby A."/>
            <person name="Hubisz M.J."/>
            <person name="Indap A."/>
            <person name="Kosiol C."/>
            <person name="Lahn B.T."/>
            <person name="Lawson H.A."/>
            <person name="Marklein A."/>
            <person name="Nielsen R."/>
            <person name="Vallender E.J."/>
            <person name="Clark A.G."/>
            <person name="Ferguson B."/>
            <person name="Hernandez R.D."/>
            <person name="Hirani K."/>
            <person name="Kehrer-Sawatzki H."/>
            <person name="Kolb J."/>
            <person name="Patil S."/>
            <person name="Pu L.-L."/>
            <person name="Ren Y."/>
            <person name="Smith D.G."/>
            <person name="Wheeler D.A."/>
            <person name="Schenck I."/>
            <person name="Ball E.V."/>
            <person name="Chen R."/>
            <person name="Cooper D.N."/>
            <person name="Giardine B."/>
            <person name="Hsu F."/>
            <person name="Kent W.J."/>
            <person name="Lesk A."/>
            <person name="Nelson D.L."/>
            <person name="O'brien W.E."/>
            <person name="Pruefer K."/>
            <person name="Stenson P.D."/>
            <person name="Wallace J.C."/>
            <person name="Ke H."/>
            <person name="Liu X.-M."/>
            <person name="Wang P."/>
            <person name="Xiang A.P."/>
            <person name="Yang F."/>
            <person name="Barber G.P."/>
            <person name="Haussler D."/>
            <person name="Karolchik D."/>
            <person name="Kern A.D."/>
            <person name="Kuhn R.M."/>
            <person name="Smith K.E."/>
            <person name="Zwieg A.S."/>
        </authorList>
    </citation>
    <scope>NUCLEOTIDE SEQUENCE [LARGE SCALE GENOMIC DNA]</scope>
    <source>
        <strain evidence="8">17573</strain>
    </source>
</reference>
<dbReference type="GO" id="GO:0005886">
    <property type="term" value="C:plasma membrane"/>
    <property type="evidence" value="ECO:0000318"/>
    <property type="project" value="GO_Central"/>
</dbReference>
<evidence type="ECO:0000256" key="3">
    <source>
        <dbReference type="ARBA" id="ARBA00022692"/>
    </source>
</evidence>
<keyword evidence="8" id="KW-1185">Reference proteome</keyword>
<reference evidence="7" key="3">
    <citation type="submission" date="2025-08" db="UniProtKB">
        <authorList>
            <consortium name="Ensembl"/>
        </authorList>
    </citation>
    <scope>IDENTIFICATION</scope>
    <source>
        <strain evidence="7">17573</strain>
    </source>
</reference>
<reference evidence="7" key="2">
    <citation type="submission" date="2019-01" db="EMBL/GenBank/DDBJ databases">
        <authorList>
            <person name="Graves T."/>
            <person name="Eichler E.E."/>
            <person name="Wilson R.K."/>
        </authorList>
    </citation>
    <scope>NUCLEOTIDE SEQUENCE [LARGE SCALE GENOMIC DNA]</scope>
    <source>
        <strain evidence="7">17573</strain>
    </source>
</reference>
<dbReference type="AlphaFoldDB" id="A0A5F8A2V9"/>
<accession>A0A5F8A2V9</accession>
<comment type="similarity">
    <text evidence="2">Belongs to the MS4A family.</text>
</comment>
<evidence type="ECO:0000313" key="7">
    <source>
        <dbReference type="Ensembl" id="ENSMMUP00000071695.1"/>
    </source>
</evidence>
<dbReference type="VEuPathDB" id="HostDB:ENSMMUG00000051326"/>
<feature type="transmembrane region" description="Helical" evidence="6">
    <location>
        <begin position="48"/>
        <end position="74"/>
    </location>
</feature>
<dbReference type="GeneTree" id="ENSGT00900000141581"/>
<feature type="transmembrane region" description="Helical" evidence="6">
    <location>
        <begin position="12"/>
        <end position="36"/>
    </location>
</feature>
<evidence type="ECO:0000256" key="4">
    <source>
        <dbReference type="ARBA" id="ARBA00022989"/>
    </source>
</evidence>
<dbReference type="Bgee" id="ENSMMUG00000051326">
    <property type="expression patterns" value="Expressed in spermatid and 3 other cell types or tissues"/>
</dbReference>